<dbReference type="InterPro" id="IPR017039">
    <property type="entry name" value="Virul_fac_BrkB"/>
</dbReference>
<evidence type="ECO:0000256" key="2">
    <source>
        <dbReference type="ARBA" id="ARBA00022475"/>
    </source>
</evidence>
<organism evidence="7 8">
    <name type="scientific">Rhodonellum ikkaensis</name>
    <dbReference type="NCBI Taxonomy" id="336829"/>
    <lineage>
        <taxon>Bacteria</taxon>
        <taxon>Pseudomonadati</taxon>
        <taxon>Bacteroidota</taxon>
        <taxon>Cytophagia</taxon>
        <taxon>Cytophagales</taxon>
        <taxon>Cytophagaceae</taxon>
        <taxon>Rhodonellum</taxon>
    </lineage>
</organism>
<feature type="transmembrane region" description="Helical" evidence="6">
    <location>
        <begin position="214"/>
        <end position="233"/>
    </location>
</feature>
<dbReference type="RefSeq" id="WP_019598997.1">
    <property type="nucleotide sequence ID" value="NZ_FNQC01000012.1"/>
</dbReference>
<evidence type="ECO:0000256" key="3">
    <source>
        <dbReference type="ARBA" id="ARBA00022692"/>
    </source>
</evidence>
<keyword evidence="5 6" id="KW-0472">Membrane</keyword>
<feature type="transmembrane region" description="Helical" evidence="6">
    <location>
        <begin position="245"/>
        <end position="270"/>
    </location>
</feature>
<feature type="transmembrane region" description="Helical" evidence="6">
    <location>
        <begin position="91"/>
        <end position="112"/>
    </location>
</feature>
<protein>
    <submittedName>
        <fullName evidence="7">Membrane protein</fullName>
    </submittedName>
</protein>
<keyword evidence="8" id="KW-1185">Reference proteome</keyword>
<accession>A0A1H3SNX6</accession>
<reference evidence="7 8" key="1">
    <citation type="submission" date="2016-10" db="EMBL/GenBank/DDBJ databases">
        <authorList>
            <person name="Varghese N."/>
            <person name="Submissions S."/>
        </authorList>
    </citation>
    <scope>NUCLEOTIDE SEQUENCE [LARGE SCALE GENOMIC DNA]</scope>
    <source>
        <strain evidence="7 8">DSM 17997</strain>
    </source>
</reference>
<name>A0A1H3SNX6_9BACT</name>
<dbReference type="Pfam" id="PF03631">
    <property type="entry name" value="Virul_fac_BrkB"/>
    <property type="match status" value="1"/>
</dbReference>
<feature type="transmembrane region" description="Helical" evidence="6">
    <location>
        <begin position="178"/>
        <end position="202"/>
    </location>
</feature>
<dbReference type="NCBIfam" id="TIGR00765">
    <property type="entry name" value="yihY_not_rbn"/>
    <property type="match status" value="1"/>
</dbReference>
<evidence type="ECO:0000256" key="4">
    <source>
        <dbReference type="ARBA" id="ARBA00022989"/>
    </source>
</evidence>
<comment type="subcellular location">
    <subcellularLocation>
        <location evidence="1">Cell membrane</location>
        <topology evidence="1">Multi-pass membrane protein</topology>
    </subcellularLocation>
</comment>
<feature type="transmembrane region" description="Helical" evidence="6">
    <location>
        <begin position="140"/>
        <end position="166"/>
    </location>
</feature>
<gene>
    <name evidence="7" type="ORF">SAMN05444412_112102</name>
</gene>
<dbReference type="Proteomes" id="UP000199663">
    <property type="component" value="Unassembled WGS sequence"/>
</dbReference>
<evidence type="ECO:0000256" key="5">
    <source>
        <dbReference type="ARBA" id="ARBA00023136"/>
    </source>
</evidence>
<evidence type="ECO:0000313" key="8">
    <source>
        <dbReference type="Proteomes" id="UP000199663"/>
    </source>
</evidence>
<proteinExistence type="predicted"/>
<comment type="caution">
    <text evidence="7">The sequence shown here is derived from an EMBL/GenBank/DDBJ whole genome shotgun (WGS) entry which is preliminary data.</text>
</comment>
<evidence type="ECO:0000313" key="7">
    <source>
        <dbReference type="EMBL" id="SDZ39241.1"/>
    </source>
</evidence>
<dbReference type="PANTHER" id="PTHR30213:SF1">
    <property type="entry name" value="INNER MEMBRANE PROTEIN YHJD"/>
    <property type="match status" value="1"/>
</dbReference>
<evidence type="ECO:0000256" key="6">
    <source>
        <dbReference type="SAM" id="Phobius"/>
    </source>
</evidence>
<keyword evidence="4 6" id="KW-1133">Transmembrane helix</keyword>
<keyword evidence="3 6" id="KW-0812">Transmembrane</keyword>
<sequence>MKLKVNNLGKLFLTTFKEWNEKDPFRQSAVVAYYAVFSIPGLLVLVTAITGYFFEKETITKNITAQISGTMGVDTANQIGEMIGNISKDNATLIGSIVGVLILFVGATGVFVEMQKTFNLIWKVEAVPQKGIILYLKSRVFSFGLILAIAFLLLISLVVSTALASMSNWIQMDTSGSLFVIFGIFNFLFSLLIISTLFGLMFKILPDAKIKWKHVWLGSLVTGLLFTVGKTALEFYFITASPGSVYGAAGTVILILLWVSYSAMILFFGAEFTATYAKMYSGKVAPTEIAVAVVPEKTIMVEEK</sequence>
<dbReference type="EMBL" id="FNQC01000012">
    <property type="protein sequence ID" value="SDZ39241.1"/>
    <property type="molecule type" value="Genomic_DNA"/>
</dbReference>
<feature type="transmembrane region" description="Helical" evidence="6">
    <location>
        <begin position="31"/>
        <end position="54"/>
    </location>
</feature>
<evidence type="ECO:0000256" key="1">
    <source>
        <dbReference type="ARBA" id="ARBA00004651"/>
    </source>
</evidence>
<dbReference type="PIRSF" id="PIRSF035875">
    <property type="entry name" value="RNase_BN"/>
    <property type="match status" value="1"/>
</dbReference>
<keyword evidence="2" id="KW-1003">Cell membrane</keyword>
<dbReference type="PANTHER" id="PTHR30213">
    <property type="entry name" value="INNER MEMBRANE PROTEIN YHJD"/>
    <property type="match status" value="1"/>
</dbReference>